<dbReference type="SUPFAM" id="SSF52980">
    <property type="entry name" value="Restriction endonuclease-like"/>
    <property type="match status" value="1"/>
</dbReference>
<evidence type="ECO:0000259" key="1">
    <source>
        <dbReference type="Pfam" id="PF05685"/>
    </source>
</evidence>
<feature type="domain" description="Putative restriction endonuclease" evidence="1">
    <location>
        <begin position="23"/>
        <end position="181"/>
    </location>
</feature>
<proteinExistence type="predicted"/>
<dbReference type="InterPro" id="IPR012296">
    <property type="entry name" value="Nuclease_put_TT1808"/>
</dbReference>
<keyword evidence="3" id="KW-1185">Reference proteome</keyword>
<dbReference type="EMBL" id="LT594323">
    <property type="protein sequence ID" value="SBT51863.1"/>
    <property type="molecule type" value="Genomic_DNA"/>
</dbReference>
<dbReference type="PANTHER" id="PTHR35400:SF3">
    <property type="entry name" value="SLL1072 PROTEIN"/>
    <property type="match status" value="1"/>
</dbReference>
<dbReference type="Proteomes" id="UP000199385">
    <property type="component" value="Chromosome I"/>
</dbReference>
<dbReference type="PATRIC" id="fig|261654.4.peg.5451"/>
<dbReference type="AlphaFoldDB" id="A0A1A9A6X1"/>
<organism evidence="2 3">
    <name type="scientific">Micromonospora auratinigra</name>
    <dbReference type="NCBI Taxonomy" id="261654"/>
    <lineage>
        <taxon>Bacteria</taxon>
        <taxon>Bacillati</taxon>
        <taxon>Actinomycetota</taxon>
        <taxon>Actinomycetes</taxon>
        <taxon>Micromonosporales</taxon>
        <taxon>Micromonosporaceae</taxon>
        <taxon>Micromonospora</taxon>
    </lineage>
</organism>
<dbReference type="GO" id="GO:0004519">
    <property type="term" value="F:endonuclease activity"/>
    <property type="evidence" value="ECO:0007669"/>
    <property type="project" value="UniProtKB-KW"/>
</dbReference>
<keyword evidence="2" id="KW-0540">Nuclease</keyword>
<dbReference type="CDD" id="cd06260">
    <property type="entry name" value="DUF820-like"/>
    <property type="match status" value="1"/>
</dbReference>
<evidence type="ECO:0000313" key="3">
    <source>
        <dbReference type="Proteomes" id="UP000199385"/>
    </source>
</evidence>
<dbReference type="PANTHER" id="PTHR35400">
    <property type="entry name" value="SLR1083 PROTEIN"/>
    <property type="match status" value="1"/>
</dbReference>
<dbReference type="InterPro" id="IPR008538">
    <property type="entry name" value="Uma2"/>
</dbReference>
<dbReference type="STRING" id="261654.GA0070611_5380"/>
<accession>A0A1A9A6X1</accession>
<dbReference type="InterPro" id="IPR011335">
    <property type="entry name" value="Restrct_endonuc-II-like"/>
</dbReference>
<name>A0A1A9A6X1_9ACTN</name>
<dbReference type="OrthoDB" id="9799703at2"/>
<dbReference type="RefSeq" id="WP_091670138.1">
    <property type="nucleotide sequence ID" value="NZ_LT594323.1"/>
</dbReference>
<keyword evidence="2" id="KW-0378">Hydrolase</keyword>
<dbReference type="Pfam" id="PF05685">
    <property type="entry name" value="Uma2"/>
    <property type="match status" value="1"/>
</dbReference>
<protein>
    <submittedName>
        <fullName evidence="2">Endonuclease, Uma2 family (Restriction endonuclease fold)</fullName>
    </submittedName>
</protein>
<reference evidence="3" key="1">
    <citation type="submission" date="2016-06" db="EMBL/GenBank/DDBJ databases">
        <authorList>
            <person name="Varghese N."/>
            <person name="Submissions Spin"/>
        </authorList>
    </citation>
    <scope>NUCLEOTIDE SEQUENCE [LARGE SCALE GENOMIC DNA]</scope>
    <source>
        <strain evidence="3">DSM 44815</strain>
    </source>
</reference>
<dbReference type="Gene3D" id="3.90.1570.10">
    <property type="entry name" value="tt1808, chain A"/>
    <property type="match status" value="1"/>
</dbReference>
<keyword evidence="2" id="KW-0255">Endonuclease</keyword>
<sequence>MSAAPIEPADSFGQHVGPWTEADYFAIGESRSRIELLDGSLIVSPAPSKRHQMVSWNLVDNLRPAVRPHGLLVFEAVNVRLGANRIVIPDVVVADTDDEGTVVEAGEVRLICEIVSPGNAAADRLVKMQLYAIARIPWYLLVEQDGDSHSLRLHRLDGGHYVEDRVAKAGETLTVSDPFRWAIDPASLR</sequence>
<evidence type="ECO:0000313" key="2">
    <source>
        <dbReference type="EMBL" id="SBT51863.1"/>
    </source>
</evidence>
<gene>
    <name evidence="2" type="ORF">GA0070611_5380</name>
</gene>